<dbReference type="SUPFAM" id="SSF53067">
    <property type="entry name" value="Actin-like ATPase domain"/>
    <property type="match status" value="2"/>
</dbReference>
<feature type="binding site" evidence="6">
    <location>
        <position position="387"/>
    </location>
    <ligand>
        <name>Mg(2+)</name>
        <dbReference type="ChEBI" id="CHEBI:18420"/>
    </ligand>
</feature>
<accession>A0AAU7DRZ8</accession>
<evidence type="ECO:0000256" key="5">
    <source>
        <dbReference type="ARBA" id="ARBA00022840"/>
    </source>
</evidence>
<comment type="function">
    <text evidence="6">Catalyzes the formation of acetyl phosphate from acetate and ATP. Can also catalyze the reverse reaction.</text>
</comment>
<evidence type="ECO:0000313" key="8">
    <source>
        <dbReference type="EMBL" id="XBH20588.1"/>
    </source>
</evidence>
<dbReference type="PRINTS" id="PR00471">
    <property type="entry name" value="ACETATEKNASE"/>
</dbReference>
<feature type="binding site" evidence="6">
    <location>
        <position position="19"/>
    </location>
    <ligand>
        <name>ATP</name>
        <dbReference type="ChEBI" id="CHEBI:30616"/>
    </ligand>
</feature>
<comment type="subcellular location">
    <subcellularLocation>
        <location evidence="6">Cytoplasm</location>
    </subcellularLocation>
</comment>
<keyword evidence="2 6" id="KW-0808">Transferase</keyword>
<dbReference type="HAMAP" id="MF_00020">
    <property type="entry name" value="Acetate_kinase"/>
    <property type="match status" value="1"/>
</dbReference>
<keyword evidence="6" id="KW-0479">Metal-binding</keyword>
<evidence type="ECO:0000256" key="7">
    <source>
        <dbReference type="RuleBase" id="RU003835"/>
    </source>
</evidence>
<feature type="site" description="Transition state stabilizer" evidence="6">
    <location>
        <position position="182"/>
    </location>
</feature>
<feature type="binding site" evidence="6">
    <location>
        <begin position="284"/>
        <end position="286"/>
    </location>
    <ligand>
        <name>ATP</name>
        <dbReference type="ChEBI" id="CHEBI:30616"/>
    </ligand>
</feature>
<comment type="pathway">
    <text evidence="6">Metabolic intermediate biosynthesis; acetyl-CoA biosynthesis; acetyl-CoA from acetate: step 1/2.</text>
</comment>
<dbReference type="InterPro" id="IPR004372">
    <property type="entry name" value="Ac/propionate_kinase"/>
</dbReference>
<feature type="site" description="Transition state stabilizer" evidence="6">
    <location>
        <position position="243"/>
    </location>
</feature>
<name>A0AAU7DRZ8_9MICO</name>
<evidence type="ECO:0000256" key="2">
    <source>
        <dbReference type="ARBA" id="ARBA00022679"/>
    </source>
</evidence>
<comment type="catalytic activity">
    <reaction evidence="6">
        <text>acetate + ATP = acetyl phosphate + ADP</text>
        <dbReference type="Rhea" id="RHEA:11352"/>
        <dbReference type="ChEBI" id="CHEBI:22191"/>
        <dbReference type="ChEBI" id="CHEBI:30089"/>
        <dbReference type="ChEBI" id="CHEBI:30616"/>
        <dbReference type="ChEBI" id="CHEBI:456216"/>
        <dbReference type="EC" id="2.7.2.1"/>
    </reaction>
</comment>
<feature type="binding site" evidence="6">
    <location>
        <begin position="210"/>
        <end position="214"/>
    </location>
    <ligand>
        <name>ATP</name>
        <dbReference type="ChEBI" id="CHEBI:30616"/>
    </ligand>
</feature>
<dbReference type="InterPro" id="IPR000890">
    <property type="entry name" value="Aliphatic_acid_kin_short-chain"/>
</dbReference>
<dbReference type="GO" id="GO:0000287">
    <property type="term" value="F:magnesium ion binding"/>
    <property type="evidence" value="ECO:0007669"/>
    <property type="project" value="UniProtKB-UniRule"/>
</dbReference>
<dbReference type="AlphaFoldDB" id="A0AAU7DRZ8"/>
<gene>
    <name evidence="6" type="primary">ackA</name>
    <name evidence="8" type="ORF">V5R04_10115</name>
</gene>
<dbReference type="InterPro" id="IPR023865">
    <property type="entry name" value="Aliphatic_acid_kinase_CS"/>
</dbReference>
<comment type="subunit">
    <text evidence="6">Homodimer.</text>
</comment>
<feature type="binding site" evidence="6">
    <location>
        <position position="93"/>
    </location>
    <ligand>
        <name>substrate</name>
    </ligand>
</feature>
<dbReference type="NCBIfam" id="TIGR00016">
    <property type="entry name" value="ackA"/>
    <property type="match status" value="1"/>
</dbReference>
<dbReference type="PROSITE" id="PS01076">
    <property type="entry name" value="ACETATE_KINASE_2"/>
    <property type="match status" value="1"/>
</dbReference>
<dbReference type="PIRSF" id="PIRSF000722">
    <property type="entry name" value="Acetate_prop_kin"/>
    <property type="match status" value="1"/>
</dbReference>
<dbReference type="PANTHER" id="PTHR21060:SF15">
    <property type="entry name" value="ACETATE KINASE-RELATED"/>
    <property type="match status" value="1"/>
</dbReference>
<organism evidence="8">
    <name type="scientific">Jonesiaceae bacterium BS-20</name>
    <dbReference type="NCBI Taxonomy" id="3120821"/>
    <lineage>
        <taxon>Bacteria</taxon>
        <taxon>Bacillati</taxon>
        <taxon>Actinomycetota</taxon>
        <taxon>Actinomycetes</taxon>
        <taxon>Micrococcales</taxon>
        <taxon>Jonesiaceae</taxon>
    </lineage>
</organism>
<dbReference type="PANTHER" id="PTHR21060">
    <property type="entry name" value="ACETATE KINASE"/>
    <property type="match status" value="1"/>
</dbReference>
<keyword evidence="4 6" id="KW-0418">Kinase</keyword>
<dbReference type="GO" id="GO:0005737">
    <property type="term" value="C:cytoplasm"/>
    <property type="evidence" value="ECO:0007669"/>
    <property type="project" value="UniProtKB-SubCell"/>
</dbReference>
<dbReference type="GO" id="GO:0006085">
    <property type="term" value="P:acetyl-CoA biosynthetic process"/>
    <property type="evidence" value="ECO:0007669"/>
    <property type="project" value="UniProtKB-UniRule"/>
</dbReference>
<keyword evidence="6" id="KW-0963">Cytoplasm</keyword>
<dbReference type="Gene3D" id="3.30.420.40">
    <property type="match status" value="2"/>
</dbReference>
<protein>
    <recommendedName>
        <fullName evidence="6">Acetate kinase</fullName>
        <ecNumber evidence="6">2.7.2.1</ecNumber>
    </recommendedName>
    <alternativeName>
        <fullName evidence="6">Acetokinase</fullName>
    </alternativeName>
</protein>
<reference evidence="8" key="1">
    <citation type="submission" date="2024-02" db="EMBL/GenBank/DDBJ databases">
        <title>Tomenella chthoni gen. nov. sp. nov., a member of the family Jonesiaceae isolated from bat guano.</title>
        <authorList>
            <person name="Miller S.L."/>
            <person name="King J."/>
            <person name="Sankaranarayanan K."/>
            <person name="Lawson P.A."/>
        </authorList>
    </citation>
    <scope>NUCLEOTIDE SEQUENCE</scope>
    <source>
        <strain evidence="8">BS-20</strain>
    </source>
</reference>
<feature type="binding site" evidence="6">
    <location>
        <begin position="333"/>
        <end position="337"/>
    </location>
    <ligand>
        <name>ATP</name>
        <dbReference type="ChEBI" id="CHEBI:30616"/>
    </ligand>
</feature>
<dbReference type="CDD" id="cd24010">
    <property type="entry name" value="ASKHA_NBD_AcK_PK"/>
    <property type="match status" value="1"/>
</dbReference>
<feature type="binding site" evidence="6">
    <location>
        <position position="12"/>
    </location>
    <ligand>
        <name>Mg(2+)</name>
        <dbReference type="ChEBI" id="CHEBI:18420"/>
    </ligand>
</feature>
<dbReference type="InterPro" id="IPR043129">
    <property type="entry name" value="ATPase_NBD"/>
</dbReference>
<evidence type="ECO:0000256" key="1">
    <source>
        <dbReference type="ARBA" id="ARBA00008748"/>
    </source>
</evidence>
<dbReference type="Pfam" id="PF00871">
    <property type="entry name" value="Acetate_kinase"/>
    <property type="match status" value="1"/>
</dbReference>
<keyword evidence="5 6" id="KW-0067">ATP-binding</keyword>
<dbReference type="EMBL" id="CP146203">
    <property type="protein sequence ID" value="XBH20588.1"/>
    <property type="molecule type" value="Genomic_DNA"/>
</dbReference>
<keyword evidence="3 6" id="KW-0547">Nucleotide-binding</keyword>
<evidence type="ECO:0000256" key="3">
    <source>
        <dbReference type="ARBA" id="ARBA00022741"/>
    </source>
</evidence>
<keyword evidence="6" id="KW-0460">Magnesium</keyword>
<evidence type="ECO:0000256" key="6">
    <source>
        <dbReference type="HAMAP-Rule" id="MF_00020"/>
    </source>
</evidence>
<proteinExistence type="inferred from homology"/>
<dbReference type="PROSITE" id="PS01075">
    <property type="entry name" value="ACETATE_KINASE_1"/>
    <property type="match status" value="1"/>
</dbReference>
<dbReference type="GO" id="GO:0008776">
    <property type="term" value="F:acetate kinase activity"/>
    <property type="evidence" value="ECO:0007669"/>
    <property type="project" value="UniProtKB-UniRule"/>
</dbReference>
<comment type="cofactor">
    <cofactor evidence="6">
        <name>Mg(2+)</name>
        <dbReference type="ChEBI" id="CHEBI:18420"/>
    </cofactor>
    <cofactor evidence="6">
        <name>Mn(2+)</name>
        <dbReference type="ChEBI" id="CHEBI:29035"/>
    </cofactor>
    <text evidence="6">Mg(2+). Can also accept Mn(2+).</text>
</comment>
<comment type="similarity">
    <text evidence="1 6 7">Belongs to the acetokinase family.</text>
</comment>
<sequence>MSAVTQTVLVINAGSSSIKYQLVNPATKESIASGLVEQIGESAGHITHEYGDTETELDVVVPDHGFGLRKVLELFASHGPDLATANVVAVGHRVVQGGERFSGPTLITDEVLDAIKELIPLAPLHNPGHVRGIEVARELFPDLPHVAIFDTAFFQTLPQAAYTYAIDTAVSEKFQIRRYGFHGTSHDFVSAKAAATLGKDIKDIKQIVLHLGNGASVSAVDGGRAVETSMGLTPLEGLVMGTRSGDIDPAIIMHLHRVGGMSIDEIDTLLNKQSGLKGMSGVNDFRQLLGLVDSGDEKAKLAFDVYVHRLLKYVGSYIAVLGGKVDVISFTAGIGENSSPLRAALMDKLAGFGVTYDAAKNQERSPQARIISNPDSAIPIMVVPTNEELAIAQQTIALIAD</sequence>
<dbReference type="GO" id="GO:0006083">
    <property type="term" value="P:acetate metabolic process"/>
    <property type="evidence" value="ECO:0007669"/>
    <property type="project" value="TreeGrafter"/>
</dbReference>
<dbReference type="GO" id="GO:0005524">
    <property type="term" value="F:ATP binding"/>
    <property type="evidence" value="ECO:0007669"/>
    <property type="project" value="UniProtKB-KW"/>
</dbReference>
<dbReference type="EC" id="2.7.2.1" evidence="6"/>
<feature type="active site" description="Proton donor/acceptor" evidence="6">
    <location>
        <position position="150"/>
    </location>
</feature>
<evidence type="ECO:0000256" key="4">
    <source>
        <dbReference type="ARBA" id="ARBA00022777"/>
    </source>
</evidence>